<protein>
    <submittedName>
        <fullName evidence="2">Uncharacterized protein</fullName>
    </submittedName>
</protein>
<feature type="compositionally biased region" description="Basic and acidic residues" evidence="1">
    <location>
        <begin position="1"/>
        <end position="18"/>
    </location>
</feature>
<dbReference type="RefSeq" id="WP_253762400.1">
    <property type="nucleotide sequence ID" value="NZ_JAMZDZ010000001.1"/>
</dbReference>
<accession>A0ABV8LSV3</accession>
<sequence length="60" mass="7086">MSEKEIHDASRETVRTVVDRPQAQGTHEEELLRYLGGVAYREQREESRSKRDVATEENRR</sequence>
<evidence type="ECO:0000256" key="1">
    <source>
        <dbReference type="SAM" id="MobiDB-lite"/>
    </source>
</evidence>
<comment type="caution">
    <text evidence="2">The sequence shown here is derived from an EMBL/GenBank/DDBJ whole genome shotgun (WGS) entry which is preliminary data.</text>
</comment>
<organism evidence="2 3">
    <name type="scientific">Hamadaea flava</name>
    <dbReference type="NCBI Taxonomy" id="1742688"/>
    <lineage>
        <taxon>Bacteria</taxon>
        <taxon>Bacillati</taxon>
        <taxon>Actinomycetota</taxon>
        <taxon>Actinomycetes</taxon>
        <taxon>Micromonosporales</taxon>
        <taxon>Micromonosporaceae</taxon>
        <taxon>Hamadaea</taxon>
    </lineage>
</organism>
<evidence type="ECO:0000313" key="2">
    <source>
        <dbReference type="EMBL" id="MFC4133609.1"/>
    </source>
</evidence>
<name>A0ABV8LSV3_9ACTN</name>
<keyword evidence="3" id="KW-1185">Reference proteome</keyword>
<feature type="compositionally biased region" description="Basic and acidic residues" evidence="1">
    <location>
        <begin position="41"/>
        <end position="60"/>
    </location>
</feature>
<gene>
    <name evidence="2" type="ORF">ACFOZ4_23620</name>
</gene>
<dbReference type="Proteomes" id="UP001595816">
    <property type="component" value="Unassembled WGS sequence"/>
</dbReference>
<dbReference type="EMBL" id="JBHSAY010000012">
    <property type="protein sequence ID" value="MFC4133609.1"/>
    <property type="molecule type" value="Genomic_DNA"/>
</dbReference>
<feature type="region of interest" description="Disordered" evidence="1">
    <location>
        <begin position="1"/>
        <end position="60"/>
    </location>
</feature>
<proteinExistence type="predicted"/>
<reference evidence="3" key="1">
    <citation type="journal article" date="2019" name="Int. J. Syst. Evol. Microbiol.">
        <title>The Global Catalogue of Microorganisms (GCM) 10K type strain sequencing project: providing services to taxonomists for standard genome sequencing and annotation.</title>
        <authorList>
            <consortium name="The Broad Institute Genomics Platform"/>
            <consortium name="The Broad Institute Genome Sequencing Center for Infectious Disease"/>
            <person name="Wu L."/>
            <person name="Ma J."/>
        </authorList>
    </citation>
    <scope>NUCLEOTIDE SEQUENCE [LARGE SCALE GENOMIC DNA]</scope>
    <source>
        <strain evidence="3">CGMCC 4.7289</strain>
    </source>
</reference>
<evidence type="ECO:0000313" key="3">
    <source>
        <dbReference type="Proteomes" id="UP001595816"/>
    </source>
</evidence>